<comment type="caution">
    <text evidence="2">The sequence shown here is derived from an EMBL/GenBank/DDBJ whole genome shotgun (WGS) entry which is preliminary data.</text>
</comment>
<feature type="transmembrane region" description="Helical" evidence="1">
    <location>
        <begin position="118"/>
        <end position="141"/>
    </location>
</feature>
<feature type="transmembrane region" description="Helical" evidence="1">
    <location>
        <begin position="148"/>
        <end position="166"/>
    </location>
</feature>
<protein>
    <submittedName>
        <fullName evidence="2">Uncharacterized protein</fullName>
    </submittedName>
</protein>
<feature type="transmembrane region" description="Helical" evidence="1">
    <location>
        <begin position="178"/>
        <end position="197"/>
    </location>
</feature>
<gene>
    <name evidence="2" type="ORF">GCM10023187_32130</name>
</gene>
<dbReference type="EMBL" id="BAABHB010000006">
    <property type="protein sequence ID" value="GAA4409197.1"/>
    <property type="molecule type" value="Genomic_DNA"/>
</dbReference>
<evidence type="ECO:0000313" key="2">
    <source>
        <dbReference type="EMBL" id="GAA4409197.1"/>
    </source>
</evidence>
<proteinExistence type="predicted"/>
<keyword evidence="1" id="KW-0812">Transmembrane</keyword>
<keyword evidence="1" id="KW-0472">Membrane</keyword>
<organism evidence="2 3">
    <name type="scientific">Nibrella viscosa</name>
    <dbReference type="NCBI Taxonomy" id="1084524"/>
    <lineage>
        <taxon>Bacteria</taxon>
        <taxon>Pseudomonadati</taxon>
        <taxon>Bacteroidota</taxon>
        <taxon>Cytophagia</taxon>
        <taxon>Cytophagales</taxon>
        <taxon>Spirosomataceae</taxon>
        <taxon>Nibrella</taxon>
    </lineage>
</organism>
<feature type="transmembrane region" description="Helical" evidence="1">
    <location>
        <begin position="73"/>
        <end position="98"/>
    </location>
</feature>
<feature type="transmembrane region" description="Helical" evidence="1">
    <location>
        <begin position="12"/>
        <end position="29"/>
    </location>
</feature>
<evidence type="ECO:0000313" key="3">
    <source>
        <dbReference type="Proteomes" id="UP001500936"/>
    </source>
</evidence>
<reference evidence="3" key="1">
    <citation type="journal article" date="2019" name="Int. J. Syst. Evol. Microbiol.">
        <title>The Global Catalogue of Microorganisms (GCM) 10K type strain sequencing project: providing services to taxonomists for standard genome sequencing and annotation.</title>
        <authorList>
            <consortium name="The Broad Institute Genomics Platform"/>
            <consortium name="The Broad Institute Genome Sequencing Center for Infectious Disease"/>
            <person name="Wu L."/>
            <person name="Ma J."/>
        </authorList>
    </citation>
    <scope>NUCLEOTIDE SEQUENCE [LARGE SCALE GENOMIC DNA]</scope>
    <source>
        <strain evidence="3">JCM 17925</strain>
    </source>
</reference>
<keyword evidence="1" id="KW-1133">Transmembrane helix</keyword>
<name>A0ABP8KK84_9BACT</name>
<feature type="transmembrane region" description="Helical" evidence="1">
    <location>
        <begin position="35"/>
        <end position="53"/>
    </location>
</feature>
<dbReference type="RefSeq" id="WP_345268847.1">
    <property type="nucleotide sequence ID" value="NZ_BAABHB010000006.1"/>
</dbReference>
<sequence length="209" mass="22804">MNSTLLRRTGTLIGSLFLASGVALLTYIGTGISMALTLLVVVLLFGTIGWLVWQQLPPSRRTFLSRRLRVGVWTGLIATLAYDGCRFALITLTGIQFWPFDIFRLFGQALIGPDQPAIITEIAGLLFHLLNGVSFAIAYTIWFAPSGVLAGIGYALVLEAIMVTVYPGWLGLKALDEFLQVSIVGHLVYGSLVGFLTKRWTKTPAPYPV</sequence>
<keyword evidence="3" id="KW-1185">Reference proteome</keyword>
<evidence type="ECO:0000256" key="1">
    <source>
        <dbReference type="SAM" id="Phobius"/>
    </source>
</evidence>
<dbReference type="Proteomes" id="UP001500936">
    <property type="component" value="Unassembled WGS sequence"/>
</dbReference>
<accession>A0ABP8KK84</accession>